<proteinExistence type="predicted"/>
<organism evidence="1 2">
    <name type="scientific">Fibrisoma limi BUZ 3</name>
    <dbReference type="NCBI Taxonomy" id="1185876"/>
    <lineage>
        <taxon>Bacteria</taxon>
        <taxon>Pseudomonadati</taxon>
        <taxon>Bacteroidota</taxon>
        <taxon>Cytophagia</taxon>
        <taxon>Cytophagales</taxon>
        <taxon>Spirosomataceae</taxon>
        <taxon>Fibrisoma</taxon>
    </lineage>
</organism>
<evidence type="ECO:0000313" key="2">
    <source>
        <dbReference type="Proteomes" id="UP000009309"/>
    </source>
</evidence>
<reference evidence="1 2" key="1">
    <citation type="journal article" date="2012" name="J. Bacteriol.">
        <title>Genome Sequence of the Filamentous Bacterium Fibrisoma limi BUZ 3T.</title>
        <authorList>
            <person name="Filippini M."/>
            <person name="Qi W."/>
            <person name="Jaenicke S."/>
            <person name="Goesmann A."/>
            <person name="Smits T.H."/>
            <person name="Bagheri H.C."/>
        </authorList>
    </citation>
    <scope>NUCLEOTIDE SEQUENCE [LARGE SCALE GENOMIC DNA]</scope>
    <source>
        <strain evidence="2">BUZ 3T</strain>
    </source>
</reference>
<accession>I2GPI1</accession>
<dbReference type="eggNOG" id="ENOG502ZA8N">
    <property type="taxonomic scope" value="Bacteria"/>
</dbReference>
<dbReference type="AlphaFoldDB" id="I2GPI1"/>
<dbReference type="RefSeq" id="WP_009284374.1">
    <property type="nucleotide sequence ID" value="NZ_CAIT01000009.1"/>
</dbReference>
<sequence>MASGLSVDAVIGYIADRQSTGDRWFPAGLFPAYRSNATLHYRRPDTNVFFTAITVFTLQQLRQYVSPTAQQLIDQIRQRAVRTYPLFQNKDGLLTYNFWPTRPSQHFSNGYVFRHFDHFRIPDDIDDTAMVYLTTNPTPEEVAWLQTKLSQHANLSQRMIRNTYGDYQPLRAYSTWFGKNMGIDFDACAMSNIVYCLLQYDRPRDQHVTDTLTFLRSVVETGRYQTEPFRCAPHYARTSLIIYHLARLMAAFQLPELEPIRARLITDAQYLFDKATNRLEQVLLATSLLRLGQTNLPTINLERIEREFEGFNFFIAGLLTAYEHPLLRRLADRPLVHMRWQCAAHCWALVAEYMIAERLGRS</sequence>
<evidence type="ECO:0000313" key="1">
    <source>
        <dbReference type="EMBL" id="CCH55809.1"/>
    </source>
</evidence>
<dbReference type="Proteomes" id="UP000009309">
    <property type="component" value="Unassembled WGS sequence"/>
</dbReference>
<name>I2GPI1_9BACT</name>
<keyword evidence="2" id="KW-1185">Reference proteome</keyword>
<protein>
    <submittedName>
        <fullName evidence="1">Uncharacterized protein</fullName>
    </submittedName>
</protein>
<comment type="caution">
    <text evidence="1">The sequence shown here is derived from an EMBL/GenBank/DDBJ whole genome shotgun (WGS) entry which is preliminary data.</text>
</comment>
<gene>
    <name evidence="1" type="ORF">BN8_05096</name>
</gene>
<dbReference type="EMBL" id="CAIT01000009">
    <property type="protein sequence ID" value="CCH55809.1"/>
    <property type="molecule type" value="Genomic_DNA"/>
</dbReference>